<dbReference type="InterPro" id="IPR022300">
    <property type="entry name" value="PPK2-rel_1"/>
</dbReference>
<proteinExistence type="predicted"/>
<gene>
    <name evidence="4" type="ORF">UFOPK3495_00232</name>
</gene>
<dbReference type="GO" id="GO:0008976">
    <property type="term" value="F:polyphosphate kinase activity"/>
    <property type="evidence" value="ECO:0007669"/>
    <property type="project" value="InterPro"/>
</dbReference>
<dbReference type="GO" id="GO:0006797">
    <property type="term" value="P:polyphosphate metabolic process"/>
    <property type="evidence" value="ECO:0007669"/>
    <property type="project" value="InterPro"/>
</dbReference>
<sequence>MADKKITNAELLSKARWENIVKNFMVTPGSRVDLDKDFNPGVTPKEFTKETSIPALQQVIDEMTVLQDRFYAESSRALLIVFQATDAAGKDGTIKHVMSGLNPEGVEVHSFKAPSHLEMAHDFLWRHQLALPELGQIAIFNRSHYENVLITKVHPELVWPTADRSVPREKLWNRRYEVINNWEKHLVDSGTAIVKIFLNLSKDVQRERFLQRIDEPEKNWKFSPGDLHERERWDEYRSAFSDMLSQTSTARAPWYVVPADHKWATRLITSGIILHALEEIDPHYPHVDEKTRAELVAARAHLVGE</sequence>
<evidence type="ECO:0000313" key="4">
    <source>
        <dbReference type="EMBL" id="CAB4889482.1"/>
    </source>
</evidence>
<dbReference type="InterPro" id="IPR016898">
    <property type="entry name" value="Polyphosphate_phosphotransfera"/>
</dbReference>
<protein>
    <submittedName>
        <fullName evidence="4">Unannotated protein</fullName>
    </submittedName>
</protein>
<evidence type="ECO:0000259" key="3">
    <source>
        <dbReference type="Pfam" id="PF03976"/>
    </source>
</evidence>
<reference evidence="4" key="1">
    <citation type="submission" date="2020-05" db="EMBL/GenBank/DDBJ databases">
        <authorList>
            <person name="Chiriac C."/>
            <person name="Salcher M."/>
            <person name="Ghai R."/>
            <person name="Kavagutti S V."/>
        </authorList>
    </citation>
    <scope>NUCLEOTIDE SEQUENCE</scope>
</reference>
<evidence type="ECO:0000256" key="2">
    <source>
        <dbReference type="ARBA" id="ARBA00022777"/>
    </source>
</evidence>
<keyword evidence="1" id="KW-0808">Transferase</keyword>
<dbReference type="Gene3D" id="3.40.50.300">
    <property type="entry name" value="P-loop containing nucleotide triphosphate hydrolases"/>
    <property type="match status" value="1"/>
</dbReference>
<dbReference type="Pfam" id="PF03976">
    <property type="entry name" value="PPK2"/>
    <property type="match status" value="1"/>
</dbReference>
<dbReference type="InterPro" id="IPR027417">
    <property type="entry name" value="P-loop_NTPase"/>
</dbReference>
<dbReference type="AlphaFoldDB" id="A0A6J7F083"/>
<organism evidence="4">
    <name type="scientific">freshwater metagenome</name>
    <dbReference type="NCBI Taxonomy" id="449393"/>
    <lineage>
        <taxon>unclassified sequences</taxon>
        <taxon>metagenomes</taxon>
        <taxon>ecological metagenomes</taxon>
    </lineage>
</organism>
<dbReference type="PIRSF" id="PIRSF028756">
    <property type="entry name" value="PPK2_prd"/>
    <property type="match status" value="1"/>
</dbReference>
<dbReference type="PANTHER" id="PTHR34383">
    <property type="entry name" value="POLYPHOSPHATE:AMP PHOSPHOTRANSFERASE-RELATED"/>
    <property type="match status" value="1"/>
</dbReference>
<dbReference type="NCBIfam" id="TIGR03709">
    <property type="entry name" value="PPK2_rel_1"/>
    <property type="match status" value="1"/>
</dbReference>
<dbReference type="PANTHER" id="PTHR34383:SF3">
    <property type="entry name" value="POLYPHOSPHATE:AMP PHOSPHOTRANSFERASE"/>
    <property type="match status" value="1"/>
</dbReference>
<dbReference type="InterPro" id="IPR022488">
    <property type="entry name" value="PPK2-related"/>
</dbReference>
<name>A0A6J7F083_9ZZZZ</name>
<accession>A0A6J7F083</accession>
<feature type="domain" description="Polyphosphate kinase-2-related" evidence="3">
    <location>
        <begin position="55"/>
        <end position="281"/>
    </location>
</feature>
<keyword evidence="2" id="KW-0418">Kinase</keyword>
<dbReference type="SUPFAM" id="SSF52540">
    <property type="entry name" value="P-loop containing nucleoside triphosphate hydrolases"/>
    <property type="match status" value="1"/>
</dbReference>
<evidence type="ECO:0000256" key="1">
    <source>
        <dbReference type="ARBA" id="ARBA00022679"/>
    </source>
</evidence>
<dbReference type="EMBL" id="CAFBMC010000007">
    <property type="protein sequence ID" value="CAB4889482.1"/>
    <property type="molecule type" value="Genomic_DNA"/>
</dbReference>